<protein>
    <submittedName>
        <fullName evidence="2">DUF6653 family protein</fullName>
    </submittedName>
</protein>
<dbReference type="EMBL" id="JBHSBC010000008">
    <property type="protein sequence ID" value="MFC3980079.1"/>
    <property type="molecule type" value="Genomic_DNA"/>
</dbReference>
<sequence>MSVLDKYANMAGMTDEAWRRHANPWSVWTRFAAMPLAITAIWSRTWIGWWSLAPLALVVLWLWANPHAFPPITRPTAWSSMGIYGERLWMRDRSRTPSGFAVAQRVWTVGGLAGLALLVWGLIALEIWPTVFGLALIVYGQLWRIDRLGVLYNQTRPSEAGEATGTA</sequence>
<evidence type="ECO:0000313" key="2">
    <source>
        <dbReference type="EMBL" id="MFC3980079.1"/>
    </source>
</evidence>
<dbReference type="RefSeq" id="WP_386189009.1">
    <property type="nucleotide sequence ID" value="NZ_JBHSBC010000008.1"/>
</dbReference>
<organism evidence="2 3">
    <name type="scientific">Streptosporangium jomthongense</name>
    <dbReference type="NCBI Taxonomy" id="1193683"/>
    <lineage>
        <taxon>Bacteria</taxon>
        <taxon>Bacillati</taxon>
        <taxon>Actinomycetota</taxon>
        <taxon>Actinomycetes</taxon>
        <taxon>Streptosporangiales</taxon>
        <taxon>Streptosporangiaceae</taxon>
        <taxon>Streptosporangium</taxon>
    </lineage>
</organism>
<keyword evidence="1" id="KW-0812">Transmembrane</keyword>
<evidence type="ECO:0000313" key="3">
    <source>
        <dbReference type="Proteomes" id="UP001595698"/>
    </source>
</evidence>
<keyword evidence="3" id="KW-1185">Reference proteome</keyword>
<evidence type="ECO:0000256" key="1">
    <source>
        <dbReference type="SAM" id="Phobius"/>
    </source>
</evidence>
<keyword evidence="1" id="KW-0472">Membrane</keyword>
<feature type="transmembrane region" description="Helical" evidence="1">
    <location>
        <begin position="46"/>
        <end position="64"/>
    </location>
</feature>
<accession>A0ABV8EVN4</accession>
<dbReference type="Pfam" id="PF20358">
    <property type="entry name" value="DUF6653"/>
    <property type="match status" value="1"/>
</dbReference>
<proteinExistence type="predicted"/>
<feature type="transmembrane region" description="Helical" evidence="1">
    <location>
        <begin position="117"/>
        <end position="139"/>
    </location>
</feature>
<gene>
    <name evidence="2" type="ORF">ACFOYY_08110</name>
</gene>
<name>A0ABV8EVN4_9ACTN</name>
<reference evidence="3" key="1">
    <citation type="journal article" date="2019" name="Int. J. Syst. Evol. Microbiol.">
        <title>The Global Catalogue of Microorganisms (GCM) 10K type strain sequencing project: providing services to taxonomists for standard genome sequencing and annotation.</title>
        <authorList>
            <consortium name="The Broad Institute Genomics Platform"/>
            <consortium name="The Broad Institute Genome Sequencing Center for Infectious Disease"/>
            <person name="Wu L."/>
            <person name="Ma J."/>
        </authorList>
    </citation>
    <scope>NUCLEOTIDE SEQUENCE [LARGE SCALE GENOMIC DNA]</scope>
    <source>
        <strain evidence="3">TBRC 7912</strain>
    </source>
</reference>
<dbReference type="InterPro" id="IPR046595">
    <property type="entry name" value="DUF6653"/>
</dbReference>
<dbReference type="Proteomes" id="UP001595698">
    <property type="component" value="Unassembled WGS sequence"/>
</dbReference>
<comment type="caution">
    <text evidence="2">The sequence shown here is derived from an EMBL/GenBank/DDBJ whole genome shotgun (WGS) entry which is preliminary data.</text>
</comment>
<keyword evidence="1" id="KW-1133">Transmembrane helix</keyword>